<dbReference type="AlphaFoldDB" id="A0A254NC95"/>
<evidence type="ECO:0000313" key="4">
    <source>
        <dbReference type="Proteomes" id="UP000197446"/>
    </source>
</evidence>
<accession>A0A254NC95</accession>
<dbReference type="EMBL" id="NISI01000004">
    <property type="protein sequence ID" value="OWR03997.1"/>
    <property type="molecule type" value="Genomic_DNA"/>
</dbReference>
<comment type="caution">
    <text evidence="3">The sequence shown here is derived from an EMBL/GenBank/DDBJ whole genome shotgun (WGS) entry which is preliminary data.</text>
</comment>
<feature type="signal peptide" evidence="2">
    <location>
        <begin position="1"/>
        <end position="30"/>
    </location>
</feature>
<dbReference type="Proteomes" id="UP000197446">
    <property type="component" value="Unassembled WGS sequence"/>
</dbReference>
<feature type="chain" id="PRO_5012874616" description="DUF3106 domain-containing protein" evidence="2">
    <location>
        <begin position="31"/>
        <end position="280"/>
    </location>
</feature>
<feature type="region of interest" description="Disordered" evidence="1">
    <location>
        <begin position="168"/>
        <end position="206"/>
    </location>
</feature>
<protein>
    <recommendedName>
        <fullName evidence="5">DUF3106 domain-containing protein</fullName>
    </recommendedName>
</protein>
<evidence type="ECO:0000313" key="3">
    <source>
        <dbReference type="EMBL" id="OWR03997.1"/>
    </source>
</evidence>
<dbReference type="InterPro" id="IPR021455">
    <property type="entry name" value="DUF3106"/>
</dbReference>
<proteinExistence type="predicted"/>
<feature type="compositionally biased region" description="Basic and acidic residues" evidence="1">
    <location>
        <begin position="171"/>
        <end position="185"/>
    </location>
</feature>
<name>A0A254NC95_9BURK</name>
<keyword evidence="2" id="KW-0732">Signal</keyword>
<dbReference type="RefSeq" id="WP_088483537.1">
    <property type="nucleotide sequence ID" value="NZ_NISI01000004.1"/>
</dbReference>
<dbReference type="OrthoDB" id="9796567at2"/>
<sequence length="280" mass="29221">MTRAALAPAVSLTRLLTTLLLGAAGFSAFAQAPEATAASAPDTGATPVTAPAAPPPAPVVRPPAPVLPPVSALAAAPNWQGLTPAQRDLLAPLANDWDKLGPTQRSKWLNATPRLATLPPAELARLHERMRDWAHLTPSERANARVSFQVAKQVDAEQRQAKWEAYQALPPEKRQELAEKAEARRKAQTKATGPNPKPLGATPKSNIVPAAPKLVAPIPVTGSLVQAKPGATTVLITRGLAQPSHHAAGESKVVADPSLVDPKTLLPKSLKAPAASTPRS</sequence>
<reference evidence="3 4" key="1">
    <citation type="journal article" date="2007" name="Int. J. Syst. Evol. Microbiol.">
        <title>Description of Pelomonas aquatica sp. nov. and Pelomonas puraquae sp. nov., isolated from industrial and haemodialysis water.</title>
        <authorList>
            <person name="Gomila M."/>
            <person name="Bowien B."/>
            <person name="Falsen E."/>
            <person name="Moore E.R."/>
            <person name="Lalucat J."/>
        </authorList>
    </citation>
    <scope>NUCLEOTIDE SEQUENCE [LARGE SCALE GENOMIC DNA]</scope>
    <source>
        <strain evidence="3 4">CCUG 52769</strain>
    </source>
</reference>
<evidence type="ECO:0008006" key="5">
    <source>
        <dbReference type="Google" id="ProtNLM"/>
    </source>
</evidence>
<gene>
    <name evidence="3" type="ORF">CDO81_12450</name>
</gene>
<evidence type="ECO:0000256" key="2">
    <source>
        <dbReference type="SAM" id="SignalP"/>
    </source>
</evidence>
<keyword evidence="4" id="KW-1185">Reference proteome</keyword>
<evidence type="ECO:0000256" key="1">
    <source>
        <dbReference type="SAM" id="MobiDB-lite"/>
    </source>
</evidence>
<organism evidence="3 4">
    <name type="scientific">Roseateles puraquae</name>
    <dbReference type="NCBI Taxonomy" id="431059"/>
    <lineage>
        <taxon>Bacteria</taxon>
        <taxon>Pseudomonadati</taxon>
        <taxon>Pseudomonadota</taxon>
        <taxon>Betaproteobacteria</taxon>
        <taxon>Burkholderiales</taxon>
        <taxon>Sphaerotilaceae</taxon>
        <taxon>Roseateles</taxon>
    </lineage>
</organism>
<dbReference type="Pfam" id="PF11304">
    <property type="entry name" value="DUF3106"/>
    <property type="match status" value="1"/>
</dbReference>